<keyword evidence="4" id="KW-1185">Reference proteome</keyword>
<accession>A0A6H0Y3W0</accession>
<sequence length="418" mass="45450">MDRKRLVICGECVLALTRRAPADTVRTTAIAQHIRSLRTKSTAQRPRDGPRTRLHTQGRAIRSASTSTTRSTTVSLRPHEEHDLSALHSRIQELSASILKPTDGPVPSEQRVLYVLEQLDAIAKSLADANSIANAASIRSSSSATSALLGSVNTRKPTEAVSKATLLSLISRSAENIVRHPNVFITAPVLKSYVELQNLLHQPASFPEVFDLYARKPTPTATGNSKVKYTSPNPKSLNAAIDKDTANIALSSAITAHDLTLTLAVLEKAFAAPAYARAKALRQGAVPGTVLAIAPMVAYGLSTQFSAWQTMLDPATATNMAFAGIMTYTFAVGTVGYVAITTTNDQMDRVTWAQGVPLWERWIREEERAALDRVAGAWGFKDREKRGDEEGEDWEKLKETCGLKGMVLDKVELMEGME</sequence>
<protein>
    <submittedName>
        <fullName evidence="3">Uncharacterized protein</fullName>
    </submittedName>
</protein>
<feature type="region of interest" description="Disordered" evidence="1">
    <location>
        <begin position="36"/>
        <end position="81"/>
    </location>
</feature>
<keyword evidence="2" id="KW-0812">Transmembrane</keyword>
<evidence type="ECO:0000256" key="2">
    <source>
        <dbReference type="SAM" id="Phobius"/>
    </source>
</evidence>
<proteinExistence type="predicted"/>
<reference evidence="3 4" key="1">
    <citation type="journal article" date="2016" name="Sci. Rep.">
        <title>Peltaster fructicola genome reveals evolution from an invasive phytopathogen to an ectophytic parasite.</title>
        <authorList>
            <person name="Xu C."/>
            <person name="Chen H."/>
            <person name="Gleason M.L."/>
            <person name="Xu J.R."/>
            <person name="Liu H."/>
            <person name="Zhang R."/>
            <person name="Sun G."/>
        </authorList>
    </citation>
    <scope>NUCLEOTIDE SEQUENCE [LARGE SCALE GENOMIC DNA]</scope>
    <source>
        <strain evidence="3 4">LNHT1506</strain>
    </source>
</reference>
<gene>
    <name evidence="3" type="ORF">AMS68_007224</name>
</gene>
<dbReference type="EMBL" id="CP051143">
    <property type="protein sequence ID" value="QIX01707.1"/>
    <property type="molecule type" value="Genomic_DNA"/>
</dbReference>
<dbReference type="OrthoDB" id="5360701at2759"/>
<evidence type="ECO:0000313" key="3">
    <source>
        <dbReference type="EMBL" id="QIX01707.1"/>
    </source>
</evidence>
<feature type="transmembrane region" description="Helical" evidence="2">
    <location>
        <begin position="320"/>
        <end position="340"/>
    </location>
</feature>
<feature type="compositionally biased region" description="Low complexity" evidence="1">
    <location>
        <begin position="63"/>
        <end position="75"/>
    </location>
</feature>
<keyword evidence="2" id="KW-0472">Membrane</keyword>
<organism evidence="3 4">
    <name type="scientific">Peltaster fructicola</name>
    <dbReference type="NCBI Taxonomy" id="286661"/>
    <lineage>
        <taxon>Eukaryota</taxon>
        <taxon>Fungi</taxon>
        <taxon>Dikarya</taxon>
        <taxon>Ascomycota</taxon>
        <taxon>Pezizomycotina</taxon>
        <taxon>Dothideomycetes</taxon>
        <taxon>Dothideomycetes incertae sedis</taxon>
        <taxon>Peltaster</taxon>
    </lineage>
</organism>
<dbReference type="AlphaFoldDB" id="A0A6H0Y3W0"/>
<name>A0A6H0Y3W0_9PEZI</name>
<evidence type="ECO:0000313" key="4">
    <source>
        <dbReference type="Proteomes" id="UP000503462"/>
    </source>
</evidence>
<evidence type="ECO:0000256" key="1">
    <source>
        <dbReference type="SAM" id="MobiDB-lite"/>
    </source>
</evidence>
<keyword evidence="2" id="KW-1133">Transmembrane helix</keyword>
<dbReference type="Proteomes" id="UP000503462">
    <property type="component" value="Chromosome 5"/>
</dbReference>